<keyword evidence="3" id="KW-0813">Transport</keyword>
<dbReference type="Proteomes" id="UP000192911">
    <property type="component" value="Unassembled WGS sequence"/>
</dbReference>
<comment type="similarity">
    <text evidence="2">Belongs to the GSP L family.</text>
</comment>
<keyword evidence="5" id="KW-0997">Cell inner membrane</keyword>
<dbReference type="Pfam" id="PF12693">
    <property type="entry name" value="GspL_C"/>
    <property type="match status" value="1"/>
</dbReference>
<keyword evidence="8 11" id="KW-1133">Transmembrane helix</keyword>
<evidence type="ECO:0000256" key="4">
    <source>
        <dbReference type="ARBA" id="ARBA00022475"/>
    </source>
</evidence>
<dbReference type="EMBL" id="FXAH01000021">
    <property type="protein sequence ID" value="SMF79800.1"/>
    <property type="molecule type" value="Genomic_DNA"/>
</dbReference>
<reference evidence="15" key="1">
    <citation type="submission" date="2017-04" db="EMBL/GenBank/DDBJ databases">
        <authorList>
            <person name="Varghese N."/>
            <person name="Submissions S."/>
        </authorList>
    </citation>
    <scope>NUCLEOTIDE SEQUENCE [LARGE SCALE GENOMIC DNA]</scope>
    <source>
        <strain evidence="15">Ballard 720</strain>
    </source>
</reference>
<keyword evidence="7" id="KW-0653">Protein transport</keyword>
<feature type="domain" description="GspL cytoplasmic actin-ATPase-like" evidence="12">
    <location>
        <begin position="36"/>
        <end position="149"/>
    </location>
</feature>
<dbReference type="GO" id="GO:0015627">
    <property type="term" value="C:type II protein secretion system complex"/>
    <property type="evidence" value="ECO:0007669"/>
    <property type="project" value="InterPro"/>
</dbReference>
<evidence type="ECO:0000259" key="12">
    <source>
        <dbReference type="Pfam" id="PF05134"/>
    </source>
</evidence>
<protein>
    <submittedName>
        <fullName evidence="14">General secretion pathway protein L</fullName>
    </submittedName>
</protein>
<dbReference type="STRING" id="28094.SAMN06295900_121111"/>
<dbReference type="OrthoDB" id="8989867at2"/>
<organism evidence="14 15">
    <name type="scientific">Trinickia caryophylli</name>
    <name type="common">Paraburkholderia caryophylli</name>
    <dbReference type="NCBI Taxonomy" id="28094"/>
    <lineage>
        <taxon>Bacteria</taxon>
        <taxon>Pseudomonadati</taxon>
        <taxon>Pseudomonadota</taxon>
        <taxon>Betaproteobacteria</taxon>
        <taxon>Burkholderiales</taxon>
        <taxon>Burkholderiaceae</taxon>
        <taxon>Trinickia</taxon>
    </lineage>
</organism>
<evidence type="ECO:0000256" key="11">
    <source>
        <dbReference type="SAM" id="Phobius"/>
    </source>
</evidence>
<keyword evidence="4" id="KW-1003">Cell membrane</keyword>
<keyword evidence="9 11" id="KW-0472">Membrane</keyword>
<keyword evidence="15" id="KW-1185">Reference proteome</keyword>
<dbReference type="Pfam" id="PF05134">
    <property type="entry name" value="T2SSL"/>
    <property type="match status" value="1"/>
</dbReference>
<dbReference type="InterPro" id="IPR007812">
    <property type="entry name" value="T2SS_protein-GspL"/>
</dbReference>
<accession>A0A1X7H670</accession>
<dbReference type="RefSeq" id="WP_085230542.1">
    <property type="nucleotide sequence ID" value="NZ_BSQD01000019.1"/>
</dbReference>
<name>A0A1X7H670_TRICW</name>
<evidence type="ECO:0000256" key="2">
    <source>
        <dbReference type="ARBA" id="ARBA00005318"/>
    </source>
</evidence>
<dbReference type="InterPro" id="IPR024230">
    <property type="entry name" value="GspL_cyto_dom"/>
</dbReference>
<proteinExistence type="inferred from homology"/>
<dbReference type="InterPro" id="IPR025691">
    <property type="entry name" value="GspL_pp_dom"/>
</dbReference>
<evidence type="ECO:0000256" key="9">
    <source>
        <dbReference type="ARBA" id="ARBA00023136"/>
    </source>
</evidence>
<dbReference type="SUPFAM" id="SSF53067">
    <property type="entry name" value="Actin-like ATPase domain"/>
    <property type="match status" value="1"/>
</dbReference>
<dbReference type="GO" id="GO:0005886">
    <property type="term" value="C:plasma membrane"/>
    <property type="evidence" value="ECO:0007669"/>
    <property type="project" value="UniProtKB-SubCell"/>
</dbReference>
<evidence type="ECO:0000259" key="13">
    <source>
        <dbReference type="Pfam" id="PF12693"/>
    </source>
</evidence>
<evidence type="ECO:0000256" key="7">
    <source>
        <dbReference type="ARBA" id="ARBA00022927"/>
    </source>
</evidence>
<feature type="region of interest" description="Disordered" evidence="10">
    <location>
        <begin position="175"/>
        <end position="202"/>
    </location>
</feature>
<evidence type="ECO:0000313" key="14">
    <source>
        <dbReference type="EMBL" id="SMF79800.1"/>
    </source>
</evidence>
<dbReference type="Gene3D" id="3.30.420.380">
    <property type="match status" value="1"/>
</dbReference>
<evidence type="ECO:0000256" key="6">
    <source>
        <dbReference type="ARBA" id="ARBA00022692"/>
    </source>
</evidence>
<gene>
    <name evidence="14" type="ORF">SAMN06295900_121111</name>
</gene>
<keyword evidence="6 11" id="KW-0812">Transmembrane</keyword>
<feature type="domain" description="GspL periplasmic" evidence="13">
    <location>
        <begin position="321"/>
        <end position="433"/>
    </location>
</feature>
<evidence type="ECO:0000256" key="10">
    <source>
        <dbReference type="SAM" id="MobiDB-lite"/>
    </source>
</evidence>
<sequence length="471" mass="50377">MSTLIVLLAPLELELEQRRERATSLHYVVLDARGATVDSGIATPHAMPQARATVLVLAASDTLLLSVTLPPVKGTQLQKLLPNVVEEHVLDDMRHCHVALDPLAGEGGERYVAVVDRERLAAAIAPFASVGRGRLRVVPLVRCLPQAPNLAAVARSRCGDGSGFDRFAENGDAGSVVLRPAPGDRSGDDGDGEAAADVATEPATEPRRAVALVVTSRCHADSEHGTAVELAVRKGALGFGMSIADDTLAPTLAMLREQQPLTVYRLEPGVAAPTGCEIRDVDMTDADHTITFENLAREAMACRFDLSDASLRRGPHAGAIRPWRSALALMTLALVVSLIAVNVRWTQYRHRREAIEAQMTQIVTAALPDTTVILDAPAQMTAGLARVRRRSGELADDDFVSLAGRLGRSLTPAMSASMASLSYRGGMLELTFKPGASIDKDAFKHALVRNGLSEKEDDGKWTLALQVPARR</sequence>
<dbReference type="GO" id="GO:0009276">
    <property type="term" value="C:Gram-negative-bacterium-type cell wall"/>
    <property type="evidence" value="ECO:0007669"/>
    <property type="project" value="InterPro"/>
</dbReference>
<evidence type="ECO:0000313" key="15">
    <source>
        <dbReference type="Proteomes" id="UP000192911"/>
    </source>
</evidence>
<dbReference type="NCBIfam" id="TIGR01709">
    <property type="entry name" value="typeII_sec_gspL"/>
    <property type="match status" value="1"/>
</dbReference>
<dbReference type="GeneID" id="95548300"/>
<comment type="subcellular location">
    <subcellularLocation>
        <location evidence="1">Cell inner membrane</location>
        <topology evidence="1">Single-pass membrane protein</topology>
    </subcellularLocation>
</comment>
<evidence type="ECO:0000256" key="8">
    <source>
        <dbReference type="ARBA" id="ARBA00022989"/>
    </source>
</evidence>
<evidence type="ECO:0000256" key="5">
    <source>
        <dbReference type="ARBA" id="ARBA00022519"/>
    </source>
</evidence>
<dbReference type="GO" id="GO:0015628">
    <property type="term" value="P:protein secretion by the type II secretion system"/>
    <property type="evidence" value="ECO:0007669"/>
    <property type="project" value="InterPro"/>
</dbReference>
<dbReference type="AlphaFoldDB" id="A0A1X7H670"/>
<feature type="transmembrane region" description="Helical" evidence="11">
    <location>
        <begin position="323"/>
        <end position="343"/>
    </location>
</feature>
<dbReference type="InterPro" id="IPR043129">
    <property type="entry name" value="ATPase_NBD"/>
</dbReference>
<evidence type="ECO:0000256" key="3">
    <source>
        <dbReference type="ARBA" id="ARBA00022448"/>
    </source>
</evidence>
<evidence type="ECO:0000256" key="1">
    <source>
        <dbReference type="ARBA" id="ARBA00004377"/>
    </source>
</evidence>